<feature type="compositionally biased region" description="Low complexity" evidence="1">
    <location>
        <begin position="163"/>
        <end position="190"/>
    </location>
</feature>
<feature type="region of interest" description="Disordered" evidence="1">
    <location>
        <begin position="218"/>
        <end position="265"/>
    </location>
</feature>
<feature type="compositionally biased region" description="Basic and acidic residues" evidence="1">
    <location>
        <begin position="238"/>
        <end position="265"/>
    </location>
</feature>
<feature type="compositionally biased region" description="Basic and acidic residues" evidence="1">
    <location>
        <begin position="561"/>
        <end position="576"/>
    </location>
</feature>
<dbReference type="RefSeq" id="XP_036625923.1">
    <property type="nucleotide sequence ID" value="XM_036772277.1"/>
</dbReference>
<evidence type="ECO:0000313" key="3">
    <source>
        <dbReference type="Proteomes" id="UP000623687"/>
    </source>
</evidence>
<dbReference type="Proteomes" id="UP000623687">
    <property type="component" value="Unassembled WGS sequence"/>
</dbReference>
<feature type="region of interest" description="Disordered" evidence="1">
    <location>
        <begin position="604"/>
        <end position="626"/>
    </location>
</feature>
<evidence type="ECO:0000256" key="1">
    <source>
        <dbReference type="SAM" id="MobiDB-lite"/>
    </source>
</evidence>
<feature type="region of interest" description="Disordered" evidence="1">
    <location>
        <begin position="131"/>
        <end position="196"/>
    </location>
</feature>
<gene>
    <name evidence="2" type="ORF">PC9H_002641</name>
</gene>
<organism evidence="2 3">
    <name type="scientific">Pleurotus ostreatus</name>
    <name type="common">Oyster mushroom</name>
    <name type="synonym">White-rot fungus</name>
    <dbReference type="NCBI Taxonomy" id="5322"/>
    <lineage>
        <taxon>Eukaryota</taxon>
        <taxon>Fungi</taxon>
        <taxon>Dikarya</taxon>
        <taxon>Basidiomycota</taxon>
        <taxon>Agaricomycotina</taxon>
        <taxon>Agaricomycetes</taxon>
        <taxon>Agaricomycetidae</taxon>
        <taxon>Agaricales</taxon>
        <taxon>Pleurotineae</taxon>
        <taxon>Pleurotaceae</taxon>
        <taxon>Pleurotus</taxon>
    </lineage>
</organism>
<comment type="caution">
    <text evidence="2">The sequence shown here is derived from an EMBL/GenBank/DDBJ whole genome shotgun (WGS) entry which is preliminary data.</text>
</comment>
<name>A0A8H6ZKA5_PLEOS</name>
<feature type="compositionally biased region" description="Polar residues" evidence="1">
    <location>
        <begin position="604"/>
        <end position="615"/>
    </location>
</feature>
<proteinExistence type="predicted"/>
<accession>A0A8H6ZKA5</accession>
<sequence length="664" mass="72650">MATKTTDGQHVASNTHTRYRPYPSPAQFSASPEYISRATAFLRRELRVWPNLDVEFLTTFVISLMKAIDIRSESAVKLLAEFLDMDSEYVAGEIYAFVRSPYKDLFVYDTVVEYDIPSEVAPPPEVTASRRWYASRSRSRSTSRPRHPGSPSASRRLSRTRSSRSTSPSTSRSRSISWSPSGRSRPSLRYRQQELSTEAGTSRGAFIYADRALSPNRHSVAKDVTPASSVGSQRYHGASHDGGVRTHSASDVEGKGKGKAPARDDVLISHGIQIHSVDHEDDREQSRDAANVYSLQHAGATGEEANRADSHIVTDEDTKAMSVGGKRKDLMAESLMQLSEPKATALTASTIPSDRPQARHHERTRRAPRNLNLLESVQAYLVPQAKSSSRDQRPTTSTSRTSLLARLSDSQSDPSNTKFPDTVADDDEHSIYLDEHSVLPRSAGSESHDTNIPLSSPNQSRTNRSGMSAVQIMARTRARLAKSDARAASQTCSTQNSTILPSSIEAKPPSTSHRALGRARVEGRSDDNDNPLIPCEPSARFGSGARTLGESSQTSGLTMNHVEKSSSDSDRPVEENGEKLGTLRAKLLSKLADEKHLVQQEYNAPFTSPSGSSSLMEPPSTPGAQILRDDVSAREAALRNRARLNVRLANAKKGIQKDNVPPTE</sequence>
<protein>
    <submittedName>
        <fullName evidence="2">Uncharacterized protein</fullName>
    </submittedName>
</protein>
<dbReference type="AlphaFoldDB" id="A0A8H6ZKA5"/>
<feature type="compositionally biased region" description="Polar residues" evidence="1">
    <location>
        <begin position="488"/>
        <end position="501"/>
    </location>
</feature>
<feature type="compositionally biased region" description="Basic and acidic residues" evidence="1">
    <location>
        <begin position="429"/>
        <end position="438"/>
    </location>
</feature>
<dbReference type="GeneID" id="59372482"/>
<reference evidence="2" key="1">
    <citation type="submission" date="2019-07" db="EMBL/GenBank/DDBJ databases">
        <authorList>
            <person name="Palmer J.M."/>
        </authorList>
    </citation>
    <scope>NUCLEOTIDE SEQUENCE</scope>
    <source>
        <strain evidence="2">PC9</strain>
    </source>
</reference>
<keyword evidence="3" id="KW-1185">Reference proteome</keyword>
<feature type="region of interest" description="Disordered" evidence="1">
    <location>
        <begin position="341"/>
        <end position="466"/>
    </location>
</feature>
<feature type="compositionally biased region" description="Basic residues" evidence="1">
    <location>
        <begin position="137"/>
        <end position="147"/>
    </location>
</feature>
<feature type="compositionally biased region" description="Polar residues" evidence="1">
    <location>
        <begin position="450"/>
        <end position="466"/>
    </location>
</feature>
<feature type="compositionally biased region" description="Basic residues" evidence="1">
    <location>
        <begin position="358"/>
        <end position="368"/>
    </location>
</feature>
<feature type="region of interest" description="Disordered" evidence="1">
    <location>
        <begin position="488"/>
        <end position="576"/>
    </location>
</feature>
<feature type="compositionally biased region" description="Polar residues" evidence="1">
    <location>
        <begin position="1"/>
        <end position="16"/>
    </location>
</feature>
<dbReference type="EMBL" id="JACETU010000011">
    <property type="protein sequence ID" value="KAF7416376.1"/>
    <property type="molecule type" value="Genomic_DNA"/>
</dbReference>
<feature type="region of interest" description="Disordered" evidence="1">
    <location>
        <begin position="1"/>
        <end position="22"/>
    </location>
</feature>
<dbReference type="OrthoDB" id="21204at2759"/>
<dbReference type="VEuPathDB" id="FungiDB:PC9H_002641"/>
<feature type="compositionally biased region" description="Polar residues" evidence="1">
    <location>
        <begin position="549"/>
        <end position="558"/>
    </location>
</feature>
<evidence type="ECO:0000313" key="2">
    <source>
        <dbReference type="EMBL" id="KAF7416376.1"/>
    </source>
</evidence>
<feature type="compositionally biased region" description="Low complexity" evidence="1">
    <location>
        <begin position="394"/>
        <end position="410"/>
    </location>
</feature>